<keyword evidence="2" id="KW-0732">Signal</keyword>
<dbReference type="RefSeq" id="WP_155970193.1">
    <property type="nucleotide sequence ID" value="NZ_LT828648.1"/>
</dbReference>
<evidence type="ECO:0000259" key="3">
    <source>
        <dbReference type="Pfam" id="PF13084"/>
    </source>
</evidence>
<feature type="domain" description="DUF3943" evidence="3">
    <location>
        <begin position="126"/>
        <end position="228"/>
    </location>
</feature>
<feature type="signal peptide" evidence="2">
    <location>
        <begin position="1"/>
        <end position="28"/>
    </location>
</feature>
<dbReference type="InterPro" id="IPR025079">
    <property type="entry name" value="DUF3943"/>
</dbReference>
<accession>A0A1W1I7R9</accession>
<gene>
    <name evidence="4" type="ORF">NSJP_2905</name>
</gene>
<dbReference type="EMBL" id="LT828648">
    <property type="protein sequence ID" value="SLM49072.1"/>
    <property type="molecule type" value="Genomic_DNA"/>
</dbReference>
<feature type="region of interest" description="Disordered" evidence="1">
    <location>
        <begin position="31"/>
        <end position="55"/>
    </location>
</feature>
<evidence type="ECO:0000256" key="1">
    <source>
        <dbReference type="SAM" id="MobiDB-lite"/>
    </source>
</evidence>
<sequence length="505" mass="56221">MKRKAVRWLLFLIGVVALTFAPIHSSLAQDPTVDSSPIQGPPSPFEPPPAHVPHQPADKVIRTTRDWWNDKLVWETGAGRSYVLPAGEILAYEFFLNLFDRNFVEPKSDYQTDWNTIWNHLSDGKWVIDNDQFSVNQFLHPYGGSIYYGLARSTGLNFWESFLYSVAGSFVWEIAGETTNPSINDMIATPIGGTFLGESFFRMASLLLEDSDGKPGFWRELGAAVISPPMGFNRLVFGDKFDAVFPSHKPATFMRLQAGGTISSSSRNVSSSVEETGAIADFTFSYGLPGKPGYTYKRPFDYFDFHVTAVTANVLESLNIRGLLLGTDYSAGNSTRGIWGLYGNYDYISPQVFRVSNTALSLGTTWQSWLSQNVAMQGTALAGAGYGAAGNIEQTGERDYHYGLTPHALLSLRFMFGDRVMVDLSGREYYVSNTFASEEGWEHIMRGDSSLTVRVYDRHGLAVRYSHSHRNASYPAIEFKDQSVGTVSLMYVFLGETGFGTVEWR</sequence>
<feature type="chain" id="PRO_5012393408" description="DUF3943 domain-containing protein" evidence="2">
    <location>
        <begin position="29"/>
        <end position="505"/>
    </location>
</feature>
<organism evidence="4 5">
    <name type="scientific">Nitrospira japonica</name>
    <dbReference type="NCBI Taxonomy" id="1325564"/>
    <lineage>
        <taxon>Bacteria</taxon>
        <taxon>Pseudomonadati</taxon>
        <taxon>Nitrospirota</taxon>
        <taxon>Nitrospiria</taxon>
        <taxon>Nitrospirales</taxon>
        <taxon>Nitrospiraceae</taxon>
        <taxon>Nitrospira</taxon>
    </lineage>
</organism>
<dbReference type="Pfam" id="PF13084">
    <property type="entry name" value="DUF3943"/>
    <property type="match status" value="1"/>
</dbReference>
<keyword evidence="5" id="KW-1185">Reference proteome</keyword>
<dbReference type="STRING" id="1325564.NSJP_2905"/>
<dbReference type="OrthoDB" id="9808630at2"/>
<reference evidence="4 5" key="1">
    <citation type="submission" date="2017-03" db="EMBL/GenBank/DDBJ databases">
        <authorList>
            <person name="Afonso C.L."/>
            <person name="Miller P.J."/>
            <person name="Scott M.A."/>
            <person name="Spackman E."/>
            <person name="Goraichik I."/>
            <person name="Dimitrov K.M."/>
            <person name="Suarez D.L."/>
            <person name="Swayne D.E."/>
        </authorList>
    </citation>
    <scope>NUCLEOTIDE SEQUENCE [LARGE SCALE GENOMIC DNA]</scope>
    <source>
        <strain evidence="4">Genome sequencing of Nitrospira japonica strain NJ11</strain>
    </source>
</reference>
<dbReference type="Proteomes" id="UP000192042">
    <property type="component" value="Chromosome I"/>
</dbReference>
<evidence type="ECO:0000313" key="5">
    <source>
        <dbReference type="Proteomes" id="UP000192042"/>
    </source>
</evidence>
<name>A0A1W1I7R9_9BACT</name>
<evidence type="ECO:0000313" key="4">
    <source>
        <dbReference type="EMBL" id="SLM49072.1"/>
    </source>
</evidence>
<feature type="compositionally biased region" description="Pro residues" evidence="1">
    <location>
        <begin position="39"/>
        <end position="51"/>
    </location>
</feature>
<dbReference type="AlphaFoldDB" id="A0A1W1I7R9"/>
<dbReference type="KEGG" id="nja:NSJP_2905"/>
<evidence type="ECO:0000256" key="2">
    <source>
        <dbReference type="SAM" id="SignalP"/>
    </source>
</evidence>
<protein>
    <recommendedName>
        <fullName evidence="3">DUF3943 domain-containing protein</fullName>
    </recommendedName>
</protein>
<proteinExistence type="predicted"/>